<evidence type="ECO:0000256" key="2">
    <source>
        <dbReference type="SAM" id="Phobius"/>
    </source>
</evidence>
<feature type="region of interest" description="Disordered" evidence="1">
    <location>
        <begin position="381"/>
        <end position="478"/>
    </location>
</feature>
<feature type="compositionally biased region" description="Basic and acidic residues" evidence="1">
    <location>
        <begin position="57"/>
        <end position="69"/>
    </location>
</feature>
<feature type="region of interest" description="Disordered" evidence="1">
    <location>
        <begin position="627"/>
        <end position="732"/>
    </location>
</feature>
<evidence type="ECO:0000256" key="1">
    <source>
        <dbReference type="SAM" id="MobiDB-lite"/>
    </source>
</evidence>
<dbReference type="InterPro" id="IPR013083">
    <property type="entry name" value="Znf_RING/FYVE/PHD"/>
</dbReference>
<feature type="transmembrane region" description="Helical" evidence="2">
    <location>
        <begin position="590"/>
        <end position="610"/>
    </location>
</feature>
<feature type="compositionally biased region" description="Basic and acidic residues" evidence="1">
    <location>
        <begin position="1209"/>
        <end position="1218"/>
    </location>
</feature>
<keyword evidence="2" id="KW-0812">Transmembrane</keyword>
<feature type="transmembrane region" description="Helical" evidence="2">
    <location>
        <begin position="550"/>
        <end position="570"/>
    </location>
</feature>
<keyword evidence="5" id="KW-1185">Reference proteome</keyword>
<feature type="region of interest" description="Disordered" evidence="1">
    <location>
        <begin position="1008"/>
        <end position="1076"/>
    </location>
</feature>
<feature type="compositionally biased region" description="Pro residues" evidence="1">
    <location>
        <begin position="636"/>
        <end position="646"/>
    </location>
</feature>
<feature type="compositionally biased region" description="Low complexity" evidence="1">
    <location>
        <begin position="444"/>
        <end position="475"/>
    </location>
</feature>
<keyword evidence="2" id="KW-0472">Membrane</keyword>
<feature type="compositionally biased region" description="Low complexity" evidence="1">
    <location>
        <begin position="679"/>
        <end position="690"/>
    </location>
</feature>
<proteinExistence type="predicted"/>
<comment type="caution">
    <text evidence="4">The sequence shown here is derived from an EMBL/GenBank/DDBJ whole genome shotgun (WGS) entry which is preliminary data.</text>
</comment>
<feature type="compositionally biased region" description="Low complexity" evidence="1">
    <location>
        <begin position="41"/>
        <end position="51"/>
    </location>
</feature>
<feature type="compositionally biased region" description="Low complexity" evidence="1">
    <location>
        <begin position="405"/>
        <end position="414"/>
    </location>
</feature>
<protein>
    <recommendedName>
        <fullName evidence="3">RING-type domain-containing protein</fullName>
    </recommendedName>
</protein>
<dbReference type="SMART" id="SM00184">
    <property type="entry name" value="RING"/>
    <property type="match status" value="1"/>
</dbReference>
<feature type="compositionally biased region" description="Low complexity" evidence="1">
    <location>
        <begin position="1267"/>
        <end position="1281"/>
    </location>
</feature>
<dbReference type="OrthoDB" id="333804at2759"/>
<accession>A0A2A9MG18</accession>
<dbReference type="KEGG" id="bbes:BESB_074740"/>
<name>A0A2A9MG18_BESBE</name>
<organism evidence="4 5">
    <name type="scientific">Besnoitia besnoiti</name>
    <name type="common">Apicomplexan protozoan</name>
    <dbReference type="NCBI Taxonomy" id="94643"/>
    <lineage>
        <taxon>Eukaryota</taxon>
        <taxon>Sar</taxon>
        <taxon>Alveolata</taxon>
        <taxon>Apicomplexa</taxon>
        <taxon>Conoidasida</taxon>
        <taxon>Coccidia</taxon>
        <taxon>Eucoccidiorida</taxon>
        <taxon>Eimeriorina</taxon>
        <taxon>Sarcocystidae</taxon>
        <taxon>Besnoitia</taxon>
    </lineage>
</organism>
<sequence>MSDEPPTDSTDASDGPRTGPNGSLVLPARPFLARHLGSAGGSASQSSAASPPGLPAGRREGREEPERGRSPVQSLDEQAMDATIGGASKFTGLRSLTILVFGLLPLLLEIQLLLPSLIGLLDSRTWVYVHQKLNSEDLRESIIVPLSTAQVTFAVQQARRRAQEGGQEAEEAGEEDQTLFSDAPKSSSADGVEGVRHNEKSSHYSRPRETRFPSLIGAEHPPPVFLFAHDPRGTSLYEQLRMWHLFRKKNAEREQASRNGDSAGDEQRAKRRAATGSPLLPPAPPPVASPASRNSYALGQSSSAFFPLAVELSRCAACRAHFVPGVLPSTSASSASSSSSFGPTAPGASAPAALGLGRREAFEVAVVGEAVAPFESSSESVLTSSVVARENPRTTSAGVEDTLDEAANPLAAKAAKPEEEGQRGTRDSRRRLRLGVMTPQQSVLPSDAPAAFPAAATSPSSDPLLAGDSSSSRPLPLAPSPRHGATLFFWIDPEKYDVSPPLLLVYASLVVMMIRWFSLAVRALGEALLLQDDLDHTGAVLSPAGFSKPLRVVGCLSLWALAFCIFPYGLSARQGCMEGDMQGTDIPVPIFYAYFQYSIWAAAILVLVALQLSKVFKRQASAVEAEARRRRQDPYRVPPSSPPSPPLSASQRRLDRQPFLPTSRPSALIQPPAHRNDSSSRSPPDSAAARTPHPLPRSPVSHPAVPVVSVSSADGGGNSSGRDGSRGEDVGADFLASSLPSSVSSSVEQSFVEDGDTVTRTMSPFASLASERLLASPPSAAATGDSTVSVQRPERRRRPRAFTNATLLLMGYRLLVQRFCQRTHNLWNGLRWRRVHVVASRYHVYCEICSSAAFLLFGHTVSGALVVLLGPTQPWMKAVWLQVFCMFFEAFARHCIAKAEERAQGGGRPGPGADVRRAGLRHPLFTVGVGARASPVAGGTLWGYTLVAEPQDRLLLKQLSSTYFSLAEHIVNQVTASVAVASCCFPSPSPSSAEDERATELRTFLHSRGGALPPASAASTSSTVAPAPPRSSSSTVHAGHVRSSSSSSSPSGCRSAAEGDPPRARSTSTSGGARSANALTTAGLDGAATAFLRGDQAREQLNPGGDRGREPRSCDERQHPSSLRGGGARERSERMPEQRDGGEEEAATATLGDQDGGMRRTDRERSRTSSESERSREGTAREDVPEERRQGREGAINNGQDTESVTATSDERRDRERCGSGPGQPGSGEESSQDGAIDATSHAQPRNELSQDTRSTSVCAPGEMTTLRLPPSLSLQPPDASSASRCCSFTDDYSPSSPQRTYESCSPSHSVASPPSSKASSAFPEPLSFQNTAPSRVPCAGCPGASCSPSSSVSPLSGPSCAPSSASPPPFEFSPCEICVEFAANAILLPCGHGGCCEACARLVVEKEHQRARSRSVAWLREWLSNPSSAPYVVPFPSVLAPLSPLPEAVSTAQASQDALSASDDEPRDAREGSRRAAADAASAQALMQLPKCPFCRQGVERIVKIDGVCRGQDGCVAAHTVALVVVRSNERRQGWMRLLG</sequence>
<feature type="compositionally biased region" description="Basic and acidic residues" evidence="1">
    <location>
        <begin position="1106"/>
        <end position="1119"/>
    </location>
</feature>
<feature type="compositionally biased region" description="Polar residues" evidence="1">
    <location>
        <begin position="1241"/>
        <end position="1258"/>
    </location>
</feature>
<dbReference type="PANTHER" id="PTHR24216">
    <property type="entry name" value="PAXILLIN-RELATED"/>
    <property type="match status" value="1"/>
</dbReference>
<feature type="compositionally biased region" description="Basic and acidic residues" evidence="1">
    <location>
        <begin position="1127"/>
        <end position="1141"/>
    </location>
</feature>
<evidence type="ECO:0000259" key="3">
    <source>
        <dbReference type="SMART" id="SM00184"/>
    </source>
</evidence>
<feature type="region of interest" description="Disordered" evidence="1">
    <location>
        <begin position="776"/>
        <end position="795"/>
    </location>
</feature>
<feature type="compositionally biased region" description="Polar residues" evidence="1">
    <location>
        <begin position="178"/>
        <end position="189"/>
    </location>
</feature>
<feature type="region of interest" description="Disordered" evidence="1">
    <location>
        <begin position="1454"/>
        <end position="1478"/>
    </location>
</feature>
<feature type="compositionally biased region" description="Low complexity" evidence="1">
    <location>
        <begin position="1304"/>
        <end position="1326"/>
    </location>
</feature>
<feature type="compositionally biased region" description="Pro residues" evidence="1">
    <location>
        <begin position="279"/>
        <end position="288"/>
    </location>
</feature>
<feature type="compositionally biased region" description="Basic and acidic residues" evidence="1">
    <location>
        <begin position="193"/>
        <end position="208"/>
    </location>
</feature>
<feature type="region of interest" description="Disordered" evidence="1">
    <location>
        <begin position="1"/>
        <end position="78"/>
    </location>
</feature>
<dbReference type="Gene3D" id="3.30.40.10">
    <property type="entry name" value="Zinc/RING finger domain, C3HC4 (zinc finger)"/>
    <property type="match status" value="1"/>
</dbReference>
<feature type="region of interest" description="Disordered" evidence="1">
    <location>
        <begin position="159"/>
        <end position="208"/>
    </location>
</feature>
<feature type="compositionally biased region" description="Low complexity" evidence="1">
    <location>
        <begin position="1013"/>
        <end position="1035"/>
    </location>
</feature>
<feature type="compositionally biased region" description="Basic and acidic residues" evidence="1">
    <location>
        <begin position="1468"/>
        <end position="1478"/>
    </location>
</feature>
<dbReference type="Proteomes" id="UP000224006">
    <property type="component" value="Unassembled WGS sequence"/>
</dbReference>
<reference evidence="4 5" key="1">
    <citation type="submission" date="2017-09" db="EMBL/GenBank/DDBJ databases">
        <title>Genome sequencing of Besnoitia besnoiti strain Bb-Ger1.</title>
        <authorList>
            <person name="Schares G."/>
            <person name="Venepally P."/>
            <person name="Lorenzi H.A."/>
        </authorList>
    </citation>
    <scope>NUCLEOTIDE SEQUENCE [LARGE SCALE GENOMIC DNA]</scope>
    <source>
        <strain evidence="4 5">Bb-Ger1</strain>
    </source>
</reference>
<dbReference type="VEuPathDB" id="ToxoDB:BESB_074740"/>
<feature type="domain" description="RING-type" evidence="3">
    <location>
        <begin position="1376"/>
        <end position="1496"/>
    </location>
</feature>
<keyword evidence="2" id="KW-1133">Transmembrane helix</keyword>
<feature type="region of interest" description="Disordered" evidence="1">
    <location>
        <begin position="1092"/>
        <end position="1281"/>
    </location>
</feature>
<feature type="compositionally biased region" description="Polar residues" evidence="1">
    <location>
        <begin position="1197"/>
        <end position="1208"/>
    </location>
</feature>
<feature type="region of interest" description="Disordered" evidence="1">
    <location>
        <begin position="251"/>
        <end position="294"/>
    </location>
</feature>
<dbReference type="InterPro" id="IPR001841">
    <property type="entry name" value="Znf_RING"/>
</dbReference>
<evidence type="ECO:0000313" key="5">
    <source>
        <dbReference type="Proteomes" id="UP000224006"/>
    </source>
</evidence>
<feature type="compositionally biased region" description="Basic and acidic residues" evidence="1">
    <location>
        <begin position="415"/>
        <end position="427"/>
    </location>
</feature>
<feature type="region of interest" description="Disordered" evidence="1">
    <location>
        <begin position="1298"/>
        <end position="1327"/>
    </location>
</feature>
<dbReference type="EMBL" id="NWUJ01000007">
    <property type="protein sequence ID" value="PFH34322.1"/>
    <property type="molecule type" value="Genomic_DNA"/>
</dbReference>
<feature type="compositionally biased region" description="Low complexity" evidence="1">
    <location>
        <begin position="698"/>
        <end position="713"/>
    </location>
</feature>
<feature type="compositionally biased region" description="Basic and acidic residues" evidence="1">
    <location>
        <begin position="1156"/>
        <end position="1192"/>
    </location>
</feature>
<gene>
    <name evidence="4" type="ORF">BESB_074740</name>
</gene>
<dbReference type="GeneID" id="40312400"/>
<dbReference type="RefSeq" id="XP_029218331.1">
    <property type="nucleotide sequence ID" value="XM_029365847.1"/>
</dbReference>
<feature type="compositionally biased region" description="Acidic residues" evidence="1">
    <location>
        <begin position="167"/>
        <end position="177"/>
    </location>
</feature>
<evidence type="ECO:0000313" key="4">
    <source>
        <dbReference type="EMBL" id="PFH34322.1"/>
    </source>
</evidence>